<evidence type="ECO:0008006" key="3">
    <source>
        <dbReference type="Google" id="ProtNLM"/>
    </source>
</evidence>
<organism evidence="1 2">
    <name type="scientific">Snodgrassella alvi</name>
    <dbReference type="NCBI Taxonomy" id="1196083"/>
    <lineage>
        <taxon>Bacteria</taxon>
        <taxon>Pseudomonadati</taxon>
        <taxon>Pseudomonadota</taxon>
        <taxon>Betaproteobacteria</taxon>
        <taxon>Neisseriales</taxon>
        <taxon>Neisseriaceae</taxon>
        <taxon>Snodgrassella</taxon>
    </lineage>
</organism>
<keyword evidence="2" id="KW-1185">Reference proteome</keyword>
<sequence>MVKKRIILAMPKHNDIFAEIIKNLEYYQFDVTFVDSNPKYIKNFRYKNVLDRIFHLVRKIFFRDYSYKHLLKEKLLVDNTKMYLSSKLYDYALIIRPDTYPLKLLQLIKTRVTKSMIGYQWDGLTRFPAVLATIDLFDSFYVFDSNDIQNNDFKKFHLSGITNFYFDVNKPAPISHTGKIAYFVGSHIDERISAIDSCAFELNKNNIQLKFIIPTDDPWKISKYKQKNLITFGAKNKLSFHENISNINYSDILVDIVNPIHHGLSFRVFEALYYQKKLITTNPFVQYYDFFHPNNIMIWEKQNYNFLSEFLAKPMVIIDSEIIQKYSFGNWIKNILNLDSYQKITLPQ</sequence>
<proteinExistence type="predicted"/>
<reference evidence="1" key="1">
    <citation type="journal article" date="2017" name="MBio">
        <title>Type VI secretion-mediated competition in the bee gut microbiome.</title>
        <authorList>
            <person name="Steele M.I."/>
            <person name="Kwong W.K."/>
            <person name="Powell J.E."/>
            <person name="Whiteley M."/>
            <person name="Moran N.A."/>
        </authorList>
    </citation>
    <scope>NUCLEOTIDE SEQUENCE [LARGE SCALE GENOMIC DNA]</scope>
    <source>
        <strain evidence="1">WkB273</strain>
    </source>
</reference>
<evidence type="ECO:0000313" key="2">
    <source>
        <dbReference type="Proteomes" id="UP000230202"/>
    </source>
</evidence>
<evidence type="ECO:0000313" key="1">
    <source>
        <dbReference type="EMBL" id="PIT41509.1"/>
    </source>
</evidence>
<accession>A0A2N9X9I7</accession>
<protein>
    <recommendedName>
        <fullName evidence="3">Lipopolysaccharide biosynthesis protein</fullName>
    </recommendedName>
</protein>
<name>A0A2N9X9I7_9NEIS</name>
<comment type="caution">
    <text evidence="1">The sequence shown here is derived from an EMBL/GenBank/DDBJ whole genome shotgun (WGS) entry which is preliminary data.</text>
</comment>
<dbReference type="AlphaFoldDB" id="A0A2N9X9I7"/>
<dbReference type="Proteomes" id="UP000230202">
    <property type="component" value="Unassembled WGS sequence"/>
</dbReference>
<dbReference type="EMBL" id="MEIL01000016">
    <property type="protein sequence ID" value="PIT41509.1"/>
    <property type="molecule type" value="Genomic_DNA"/>
</dbReference>
<gene>
    <name evidence="1" type="ORF">BHC54_01815</name>
</gene>
<dbReference type="RefSeq" id="WP_100151557.1">
    <property type="nucleotide sequence ID" value="NZ_MEIL01000016.1"/>
</dbReference>